<dbReference type="KEGG" id="dci:103521214"/>
<reference evidence="4" key="1">
    <citation type="submission" date="2025-08" db="UniProtKB">
        <authorList>
            <consortium name="RefSeq"/>
        </authorList>
    </citation>
    <scope>IDENTIFICATION</scope>
</reference>
<dbReference type="SUPFAM" id="SSF57903">
    <property type="entry name" value="FYVE/PHD zinc finger"/>
    <property type="match status" value="1"/>
</dbReference>
<keyword evidence="3" id="KW-1185">Reference proteome</keyword>
<accession>A0A1S3DNL1</accession>
<keyword evidence="1" id="KW-0175">Coiled coil</keyword>
<dbReference type="InterPro" id="IPR011011">
    <property type="entry name" value="Znf_FYVE_PHD"/>
</dbReference>
<dbReference type="AlphaFoldDB" id="A0A1S3DNL1"/>
<dbReference type="GeneID" id="103521214"/>
<dbReference type="Proteomes" id="UP000079169">
    <property type="component" value="Unplaced"/>
</dbReference>
<dbReference type="STRING" id="121845.A0A1S3DNL1"/>
<dbReference type="Gene3D" id="3.30.70.1820">
    <property type="entry name" value="L1 transposable element, RRM domain"/>
    <property type="match status" value="1"/>
</dbReference>
<feature type="domain" description="FP protein C-terminal" evidence="2">
    <location>
        <begin position="249"/>
        <end position="301"/>
    </location>
</feature>
<dbReference type="Gene3D" id="3.30.40.10">
    <property type="entry name" value="Zinc/RING finger domain, C3HC4 (zinc finger)"/>
    <property type="match status" value="1"/>
</dbReference>
<organism evidence="3 4">
    <name type="scientific">Diaphorina citri</name>
    <name type="common">Asian citrus psyllid</name>
    <dbReference type="NCBI Taxonomy" id="121845"/>
    <lineage>
        <taxon>Eukaryota</taxon>
        <taxon>Metazoa</taxon>
        <taxon>Ecdysozoa</taxon>
        <taxon>Arthropoda</taxon>
        <taxon>Hexapoda</taxon>
        <taxon>Insecta</taxon>
        <taxon>Pterygota</taxon>
        <taxon>Neoptera</taxon>
        <taxon>Paraneoptera</taxon>
        <taxon>Hemiptera</taxon>
        <taxon>Sternorrhyncha</taxon>
        <taxon>Psylloidea</taxon>
        <taxon>Psyllidae</taxon>
        <taxon>Diaphorininae</taxon>
        <taxon>Diaphorina</taxon>
    </lineage>
</organism>
<evidence type="ECO:0000313" key="3">
    <source>
        <dbReference type="Proteomes" id="UP000079169"/>
    </source>
</evidence>
<dbReference type="InterPro" id="IPR013083">
    <property type="entry name" value="Znf_RING/FYVE/PHD"/>
</dbReference>
<evidence type="ECO:0000313" key="4">
    <source>
        <dbReference type="RefSeq" id="XP_008484541.1"/>
    </source>
</evidence>
<dbReference type="PaxDb" id="121845-A0A1S3DNL1"/>
<dbReference type="OMA" id="NSKQMED"/>
<name>A0A1S3DNL1_DIACI</name>
<sequence length="305" mass="35959">MAEKDCIMCSSCGSKIHYKCVGIIACNFVKMDKEKKMRWRCPTCKEGEKKEGQSMEETFKKFSEKISQKLDQFGGKIGGFETSIQHNSKQMEDMMQKFNEMKLKYEEVLKKQEELKNENAELRKINQNLEEKYDASENRSRIENIEIREFPETRGEDVVNIVKLIGRAIGVENIKEEDIQVAHRVDLMNKDRGARCRPIIVHMGSRFIRNKWLQKYRDFRRAKANGKLNAKDVVNTLPDSAVYLNEHITVRRKLLLKEAKLFAREKNVKYVWVKDGFILMKRNDNDNKVIKISTREELEKYKTNF</sequence>
<dbReference type="InterPro" id="IPR057251">
    <property type="entry name" value="FP_C"/>
</dbReference>
<evidence type="ECO:0000259" key="2">
    <source>
        <dbReference type="Pfam" id="PF25298"/>
    </source>
</evidence>
<dbReference type="Pfam" id="PF25298">
    <property type="entry name" value="Baculo_FP_2nd"/>
    <property type="match status" value="1"/>
</dbReference>
<gene>
    <name evidence="4" type="primary">LOC103521214</name>
</gene>
<protein>
    <submittedName>
        <fullName evidence="4">Uncharacterized protein LOC103521214</fullName>
    </submittedName>
</protein>
<evidence type="ECO:0000256" key="1">
    <source>
        <dbReference type="SAM" id="Coils"/>
    </source>
</evidence>
<feature type="coiled-coil region" evidence="1">
    <location>
        <begin position="91"/>
        <end position="146"/>
    </location>
</feature>
<proteinExistence type="predicted"/>
<dbReference type="OrthoDB" id="6609678at2759"/>
<dbReference type="RefSeq" id="XP_008484541.1">
    <property type="nucleotide sequence ID" value="XM_008486319.1"/>
</dbReference>